<dbReference type="AlphaFoldDB" id="A0AAN6QT35"/>
<gene>
    <name evidence="1" type="ORF">LTR91_009481</name>
</gene>
<sequence>MQVMMRVHETPTRWSPVAALPVPNTKVQQQIRTQPQPLLHLLNPLHPIQRHPHPTQKLRRLGNVHVALRPIHLHHESLPARRLISPLAGGLSLHIALRAHEVDEEDPGLHVEQVGEVPKEGHVGVVFLGVVEAEVGLAEEALDFAFEGGVVGA</sequence>
<comment type="caution">
    <text evidence="1">The sequence shown here is derived from an EMBL/GenBank/DDBJ whole genome shotgun (WGS) entry which is preliminary data.</text>
</comment>
<accession>A0AAN6QT35</accession>
<evidence type="ECO:0000313" key="1">
    <source>
        <dbReference type="EMBL" id="KAK0988596.1"/>
    </source>
</evidence>
<dbReference type="EMBL" id="JAUJLE010000078">
    <property type="protein sequence ID" value="KAK0988596.1"/>
    <property type="molecule type" value="Genomic_DNA"/>
</dbReference>
<proteinExistence type="predicted"/>
<name>A0AAN6QT35_9PEZI</name>
<organism evidence="1 2">
    <name type="scientific">Friedmanniomyces endolithicus</name>
    <dbReference type="NCBI Taxonomy" id="329885"/>
    <lineage>
        <taxon>Eukaryota</taxon>
        <taxon>Fungi</taxon>
        <taxon>Dikarya</taxon>
        <taxon>Ascomycota</taxon>
        <taxon>Pezizomycotina</taxon>
        <taxon>Dothideomycetes</taxon>
        <taxon>Dothideomycetidae</taxon>
        <taxon>Mycosphaerellales</taxon>
        <taxon>Teratosphaeriaceae</taxon>
        <taxon>Friedmanniomyces</taxon>
    </lineage>
</organism>
<protein>
    <submittedName>
        <fullName evidence="1">Uncharacterized protein</fullName>
    </submittedName>
</protein>
<dbReference type="Proteomes" id="UP001175353">
    <property type="component" value="Unassembled WGS sequence"/>
</dbReference>
<reference evidence="1" key="1">
    <citation type="submission" date="2023-06" db="EMBL/GenBank/DDBJ databases">
        <title>Black Yeasts Isolated from many extreme environments.</title>
        <authorList>
            <person name="Coleine C."/>
            <person name="Stajich J.E."/>
            <person name="Selbmann L."/>
        </authorList>
    </citation>
    <scope>NUCLEOTIDE SEQUENCE</scope>
    <source>
        <strain evidence="1">CCFEE 5200</strain>
    </source>
</reference>
<keyword evidence="2" id="KW-1185">Reference proteome</keyword>
<evidence type="ECO:0000313" key="2">
    <source>
        <dbReference type="Proteomes" id="UP001175353"/>
    </source>
</evidence>